<evidence type="ECO:0000256" key="1">
    <source>
        <dbReference type="SAM" id="SignalP"/>
    </source>
</evidence>
<dbReference type="EMBL" id="JBHSOH010000032">
    <property type="protein sequence ID" value="MFC5849768.1"/>
    <property type="molecule type" value="Genomic_DNA"/>
</dbReference>
<feature type="chain" id="PRO_5047540338" evidence="1">
    <location>
        <begin position="21"/>
        <end position="174"/>
    </location>
</feature>
<keyword evidence="3" id="KW-1185">Reference proteome</keyword>
<evidence type="ECO:0000313" key="3">
    <source>
        <dbReference type="Proteomes" id="UP001595979"/>
    </source>
</evidence>
<gene>
    <name evidence="2" type="ORF">ACFPQ6_15795</name>
</gene>
<feature type="signal peptide" evidence="1">
    <location>
        <begin position="1"/>
        <end position="20"/>
    </location>
</feature>
<accession>A0ABW1DP30</accession>
<comment type="caution">
    <text evidence="2">The sequence shown here is derived from an EMBL/GenBank/DDBJ whole genome shotgun (WGS) entry which is preliminary data.</text>
</comment>
<name>A0ABW1DP30_9DEIO</name>
<keyword evidence="1" id="KW-0732">Signal</keyword>
<dbReference type="Proteomes" id="UP001595979">
    <property type="component" value="Unassembled WGS sequence"/>
</dbReference>
<protein>
    <submittedName>
        <fullName evidence="2">Uncharacterized protein</fullName>
    </submittedName>
</protein>
<evidence type="ECO:0000313" key="2">
    <source>
        <dbReference type="EMBL" id="MFC5849768.1"/>
    </source>
</evidence>
<organism evidence="2 3">
    <name type="scientific">Deinococcus petrolearius</name>
    <dbReference type="NCBI Taxonomy" id="1751295"/>
    <lineage>
        <taxon>Bacteria</taxon>
        <taxon>Thermotogati</taxon>
        <taxon>Deinococcota</taxon>
        <taxon>Deinococci</taxon>
        <taxon>Deinococcales</taxon>
        <taxon>Deinococcaceae</taxon>
        <taxon>Deinococcus</taxon>
    </lineage>
</organism>
<proteinExistence type="predicted"/>
<reference evidence="3" key="1">
    <citation type="journal article" date="2019" name="Int. J. Syst. Evol. Microbiol.">
        <title>The Global Catalogue of Microorganisms (GCM) 10K type strain sequencing project: providing services to taxonomists for standard genome sequencing and annotation.</title>
        <authorList>
            <consortium name="The Broad Institute Genomics Platform"/>
            <consortium name="The Broad Institute Genome Sequencing Center for Infectious Disease"/>
            <person name="Wu L."/>
            <person name="Ma J."/>
        </authorList>
    </citation>
    <scope>NUCLEOTIDE SEQUENCE [LARGE SCALE GENOMIC DNA]</scope>
    <source>
        <strain evidence="3">CGMCC 1.15053</strain>
    </source>
</reference>
<sequence length="174" mass="18773">MRKLVAVAAGVLAILGVASADVYVPGTTVSYDASREQTTGNNTGTVFLDEVNDTLNKTYVELSCQGGAFVFYLNAKDPLYTLADYKAETLPTLRYRVDAGGPRTVETVTVGEDDKPDLNVLAVPDEFDAQMLAAFRSGQSKMVIQVLRPGLRELTYTFPLKGLTQAIAAVKNCK</sequence>
<dbReference type="RefSeq" id="WP_380051181.1">
    <property type="nucleotide sequence ID" value="NZ_JBHSOH010000032.1"/>
</dbReference>